<proteinExistence type="inferred from homology"/>
<accession>A0A9P9JGT8</accession>
<feature type="transmembrane region" description="Helical" evidence="7">
    <location>
        <begin position="81"/>
        <end position="103"/>
    </location>
</feature>
<evidence type="ECO:0000256" key="2">
    <source>
        <dbReference type="ARBA" id="ARBA00022692"/>
    </source>
</evidence>
<keyword evidence="2 7" id="KW-0812">Transmembrane</keyword>
<dbReference type="Pfam" id="PF20684">
    <property type="entry name" value="Fung_rhodopsin"/>
    <property type="match status" value="1"/>
</dbReference>
<protein>
    <recommendedName>
        <fullName evidence="8">Rhodopsin domain-containing protein</fullName>
    </recommendedName>
</protein>
<feature type="transmembrane region" description="Helical" evidence="7">
    <location>
        <begin position="230"/>
        <end position="250"/>
    </location>
</feature>
<evidence type="ECO:0000256" key="6">
    <source>
        <dbReference type="SAM" id="MobiDB-lite"/>
    </source>
</evidence>
<dbReference type="Proteomes" id="UP000738349">
    <property type="component" value="Unassembled WGS sequence"/>
</dbReference>
<evidence type="ECO:0000256" key="3">
    <source>
        <dbReference type="ARBA" id="ARBA00022989"/>
    </source>
</evidence>
<evidence type="ECO:0000256" key="4">
    <source>
        <dbReference type="ARBA" id="ARBA00023136"/>
    </source>
</evidence>
<feature type="transmembrane region" description="Helical" evidence="7">
    <location>
        <begin position="39"/>
        <end position="61"/>
    </location>
</feature>
<dbReference type="GO" id="GO:0016020">
    <property type="term" value="C:membrane"/>
    <property type="evidence" value="ECO:0007669"/>
    <property type="project" value="UniProtKB-SubCell"/>
</dbReference>
<keyword evidence="10" id="KW-1185">Reference proteome</keyword>
<gene>
    <name evidence="9" type="ORF">EDB81DRAFT_774165</name>
</gene>
<feature type="domain" description="Rhodopsin" evidence="8">
    <location>
        <begin position="23"/>
        <end position="256"/>
    </location>
</feature>
<evidence type="ECO:0000259" key="8">
    <source>
        <dbReference type="Pfam" id="PF20684"/>
    </source>
</evidence>
<feature type="transmembrane region" description="Helical" evidence="7">
    <location>
        <begin position="6"/>
        <end position="27"/>
    </location>
</feature>
<dbReference type="PANTHER" id="PTHR33048">
    <property type="entry name" value="PTH11-LIKE INTEGRAL MEMBRANE PROTEIN (AFU_ORTHOLOGUE AFUA_5G11245)"/>
    <property type="match status" value="1"/>
</dbReference>
<organism evidence="9 10">
    <name type="scientific">Dactylonectria macrodidyma</name>
    <dbReference type="NCBI Taxonomy" id="307937"/>
    <lineage>
        <taxon>Eukaryota</taxon>
        <taxon>Fungi</taxon>
        <taxon>Dikarya</taxon>
        <taxon>Ascomycota</taxon>
        <taxon>Pezizomycotina</taxon>
        <taxon>Sordariomycetes</taxon>
        <taxon>Hypocreomycetidae</taxon>
        <taxon>Hypocreales</taxon>
        <taxon>Nectriaceae</taxon>
        <taxon>Dactylonectria</taxon>
    </lineage>
</organism>
<dbReference type="PANTHER" id="PTHR33048:SF92">
    <property type="entry name" value="INTEGRAL MEMBRANE PROTEIN"/>
    <property type="match status" value="1"/>
</dbReference>
<comment type="caution">
    <text evidence="9">The sequence shown here is derived from an EMBL/GenBank/DDBJ whole genome shotgun (WGS) entry which is preliminary data.</text>
</comment>
<feature type="transmembrane region" description="Helical" evidence="7">
    <location>
        <begin position="165"/>
        <end position="185"/>
    </location>
</feature>
<dbReference type="OrthoDB" id="444631at2759"/>
<feature type="region of interest" description="Disordered" evidence="6">
    <location>
        <begin position="272"/>
        <end position="319"/>
    </location>
</feature>
<dbReference type="EMBL" id="JAGMUV010000002">
    <property type="protein sequence ID" value="KAH7169968.1"/>
    <property type="molecule type" value="Genomic_DNA"/>
</dbReference>
<evidence type="ECO:0000256" key="5">
    <source>
        <dbReference type="ARBA" id="ARBA00038359"/>
    </source>
</evidence>
<dbReference type="AlphaFoldDB" id="A0A9P9JGT8"/>
<keyword evidence="4 7" id="KW-0472">Membrane</keyword>
<dbReference type="InterPro" id="IPR049326">
    <property type="entry name" value="Rhodopsin_dom_fungi"/>
</dbReference>
<comment type="similarity">
    <text evidence="5">Belongs to the SAT4 family.</text>
</comment>
<evidence type="ECO:0000256" key="7">
    <source>
        <dbReference type="SAM" id="Phobius"/>
    </source>
</evidence>
<reference evidence="9" key="1">
    <citation type="journal article" date="2021" name="Nat. Commun.">
        <title>Genetic determinants of endophytism in the Arabidopsis root mycobiome.</title>
        <authorList>
            <person name="Mesny F."/>
            <person name="Miyauchi S."/>
            <person name="Thiergart T."/>
            <person name="Pickel B."/>
            <person name="Atanasova L."/>
            <person name="Karlsson M."/>
            <person name="Huettel B."/>
            <person name="Barry K.W."/>
            <person name="Haridas S."/>
            <person name="Chen C."/>
            <person name="Bauer D."/>
            <person name="Andreopoulos W."/>
            <person name="Pangilinan J."/>
            <person name="LaButti K."/>
            <person name="Riley R."/>
            <person name="Lipzen A."/>
            <person name="Clum A."/>
            <person name="Drula E."/>
            <person name="Henrissat B."/>
            <person name="Kohler A."/>
            <person name="Grigoriev I.V."/>
            <person name="Martin F.M."/>
            <person name="Hacquard S."/>
        </authorList>
    </citation>
    <scope>NUCLEOTIDE SEQUENCE</scope>
    <source>
        <strain evidence="9">MPI-CAGE-AT-0147</strain>
    </source>
</reference>
<feature type="transmembrane region" description="Helical" evidence="7">
    <location>
        <begin position="197"/>
        <end position="218"/>
    </location>
</feature>
<name>A0A9P9JGT8_9HYPO</name>
<dbReference type="InterPro" id="IPR052337">
    <property type="entry name" value="SAT4-like"/>
</dbReference>
<feature type="region of interest" description="Disordered" evidence="6">
    <location>
        <begin position="345"/>
        <end position="366"/>
    </location>
</feature>
<sequence>MSTTAVIVGEWILLFLAIILVAARLFVRLYMNKDRIHWADAWLIIATCSALALVICDQLAYQANAMLNFVDPGVRMLKIRFAVNYFFDTGMYFPKFSIIAFYYALVPRTQPKMRIALYILTGITVSSCLVTFFNATLWCGTDIASNWSTEPGACNAYSSTTMMKIHWALNFTTEVLNVVYPFPLIRDLKLPRRREKIGLGVILGLGVVTIAVSIGRFTNMTTSGNGAFSNYLWATSELCVSIMLVALTALRPLLRKLAHMLHSSINSSDYITGYRGNSTDPRSRTTRSKAPQTQGSGAYWRSGTGTKGQSVLGDENGSEVQLNEIKTGKVTKTEEIRISIETISNEGSREYPSPGKPMGIETSVMA</sequence>
<evidence type="ECO:0000313" key="10">
    <source>
        <dbReference type="Proteomes" id="UP000738349"/>
    </source>
</evidence>
<comment type="subcellular location">
    <subcellularLocation>
        <location evidence="1">Membrane</location>
        <topology evidence="1">Multi-pass membrane protein</topology>
    </subcellularLocation>
</comment>
<feature type="transmembrane region" description="Helical" evidence="7">
    <location>
        <begin position="115"/>
        <end position="138"/>
    </location>
</feature>
<evidence type="ECO:0000256" key="1">
    <source>
        <dbReference type="ARBA" id="ARBA00004141"/>
    </source>
</evidence>
<evidence type="ECO:0000313" key="9">
    <source>
        <dbReference type="EMBL" id="KAH7169968.1"/>
    </source>
</evidence>
<keyword evidence="3 7" id="KW-1133">Transmembrane helix</keyword>